<dbReference type="InterPro" id="IPR048451">
    <property type="entry name" value="YgfZ_barrel"/>
</dbReference>
<dbReference type="FunFam" id="3.30.70.1400:FF:000002">
    <property type="entry name" value="tRNA-modifying protein YgfZ"/>
    <property type="match status" value="1"/>
</dbReference>
<gene>
    <name evidence="5" type="ORF">VCO01S_36320</name>
</gene>
<dbReference type="Pfam" id="PF21130">
    <property type="entry name" value="YgfZ_barrel"/>
    <property type="match status" value="1"/>
</dbReference>
<dbReference type="EMBL" id="BJLH01000020">
    <property type="protein sequence ID" value="GEA62439.1"/>
    <property type="molecule type" value="Genomic_DNA"/>
</dbReference>
<keyword evidence="6" id="KW-1185">Reference proteome</keyword>
<comment type="caution">
    <text evidence="5">The sequence shown here is derived from an EMBL/GenBank/DDBJ whole genome shotgun (WGS) entry which is preliminary data.</text>
</comment>
<dbReference type="GO" id="GO:0005542">
    <property type="term" value="F:folic acid binding"/>
    <property type="evidence" value="ECO:0007669"/>
    <property type="project" value="UniProtKB-KW"/>
</dbReference>
<reference evidence="5 6" key="1">
    <citation type="submission" date="2019-06" db="EMBL/GenBank/DDBJ databases">
        <title>Whole genome shotgun sequence of Vibrio comitans NBRC 102076.</title>
        <authorList>
            <person name="Hosoyama A."/>
            <person name="Uohara A."/>
            <person name="Ohji S."/>
            <person name="Ichikawa N."/>
        </authorList>
    </citation>
    <scope>NUCLEOTIDE SEQUENCE [LARGE SCALE GENOMIC DNA]</scope>
    <source>
        <strain evidence="5 6">NBRC 102076</strain>
    </source>
</reference>
<sequence>MSATPSVSFNLPSLAWTSLSDWQAITVTGADSKSYLQGQVTCDVVQLDAEHSTLGAHCDAKGKMWSLFRLFHHNQGYALWQHKSGIETALQEIKKYSVFSKVDLELSSQVSVGVLGEQADSFIDSITDSQGDVRSVASGSVVKIDSQRWLLLIDEAELDNLKQQLQSAEEISADVWDYIDVISGIPRITQSQQNTHIPQTLNLQALDGISFEKGCYTGQETVARAKYRGTNKKVMRLLQGSAPENATFTFERQVGENWRGAGEAVAHYRNQQGEALALIVLNKDIEFDTQFRLAEDNSNTWSLIALPYDIEQ</sequence>
<dbReference type="NCBIfam" id="TIGR03317">
    <property type="entry name" value="ygfZ_signature"/>
    <property type="match status" value="1"/>
</dbReference>
<dbReference type="Proteomes" id="UP000318242">
    <property type="component" value="Unassembled WGS sequence"/>
</dbReference>
<dbReference type="Gene3D" id="3.30.70.1630">
    <property type="match status" value="1"/>
</dbReference>
<name>A0A4Y3ISA1_9VIBR</name>
<keyword evidence="1" id="KW-0963">Cytoplasm</keyword>
<dbReference type="Gene3D" id="2.40.30.160">
    <property type="match status" value="1"/>
</dbReference>
<organism evidence="5 6">
    <name type="scientific">Vibrio comitans NBRC 102076</name>
    <dbReference type="NCBI Taxonomy" id="1219078"/>
    <lineage>
        <taxon>Bacteria</taxon>
        <taxon>Pseudomonadati</taxon>
        <taxon>Pseudomonadota</taxon>
        <taxon>Gammaproteobacteria</taxon>
        <taxon>Vibrionales</taxon>
        <taxon>Vibrionaceae</taxon>
        <taxon>Vibrio</taxon>
    </lineage>
</organism>
<dbReference type="NCBIfam" id="NF007110">
    <property type="entry name" value="PRK09559.1"/>
    <property type="match status" value="1"/>
</dbReference>
<dbReference type="InterPro" id="IPR029043">
    <property type="entry name" value="GcvT/YgfZ_C"/>
</dbReference>
<dbReference type="GO" id="GO:0016226">
    <property type="term" value="P:iron-sulfur cluster assembly"/>
    <property type="evidence" value="ECO:0007669"/>
    <property type="project" value="TreeGrafter"/>
</dbReference>
<evidence type="ECO:0000259" key="4">
    <source>
        <dbReference type="Pfam" id="PF21130"/>
    </source>
</evidence>
<proteinExistence type="predicted"/>
<evidence type="ECO:0000313" key="6">
    <source>
        <dbReference type="Proteomes" id="UP000318242"/>
    </source>
</evidence>
<keyword evidence="2" id="KW-0819">tRNA processing</keyword>
<dbReference type="InterPro" id="IPR045179">
    <property type="entry name" value="YgfZ/GcvT"/>
</dbReference>
<dbReference type="SUPFAM" id="SSF101790">
    <property type="entry name" value="Aminomethyltransferase beta-barrel domain"/>
    <property type="match status" value="1"/>
</dbReference>
<dbReference type="SUPFAM" id="SSF103025">
    <property type="entry name" value="Folate-binding domain"/>
    <property type="match status" value="1"/>
</dbReference>
<feature type="domain" description="tRNA-modifying protein YgfZ-like beta-barrel" evidence="4">
    <location>
        <begin position="231"/>
        <end position="296"/>
    </location>
</feature>
<dbReference type="OrthoDB" id="9796287at2"/>
<dbReference type="InterPro" id="IPR017703">
    <property type="entry name" value="YgfZ/GCV_T_CS"/>
</dbReference>
<dbReference type="RefSeq" id="WP_141273212.1">
    <property type="nucleotide sequence ID" value="NZ_BJLH01000020.1"/>
</dbReference>
<evidence type="ECO:0000256" key="3">
    <source>
        <dbReference type="ARBA" id="ARBA00022954"/>
    </source>
</evidence>
<keyword evidence="3" id="KW-0290">Folate-binding</keyword>
<dbReference type="GO" id="GO:0008033">
    <property type="term" value="P:tRNA processing"/>
    <property type="evidence" value="ECO:0007669"/>
    <property type="project" value="UniProtKB-KW"/>
</dbReference>
<dbReference type="AlphaFoldDB" id="A0A4Y3ISA1"/>
<accession>A0A4Y3ISA1</accession>
<evidence type="ECO:0000313" key="5">
    <source>
        <dbReference type="EMBL" id="GEA62439.1"/>
    </source>
</evidence>
<protein>
    <submittedName>
        <fullName evidence="5">tRNA-modifying protein YgfZ</fullName>
    </submittedName>
</protein>
<evidence type="ECO:0000256" key="2">
    <source>
        <dbReference type="ARBA" id="ARBA00022694"/>
    </source>
</evidence>
<evidence type="ECO:0000256" key="1">
    <source>
        <dbReference type="ARBA" id="ARBA00022490"/>
    </source>
</evidence>
<dbReference type="Gene3D" id="3.30.70.1400">
    <property type="entry name" value="Aminomethyltransferase beta-barrel domains"/>
    <property type="match status" value="1"/>
</dbReference>
<dbReference type="PANTHER" id="PTHR22602:SF0">
    <property type="entry name" value="TRANSFERASE CAF17, MITOCHONDRIAL-RELATED"/>
    <property type="match status" value="1"/>
</dbReference>
<dbReference type="PANTHER" id="PTHR22602">
    <property type="entry name" value="TRANSFERASE CAF17, MITOCHONDRIAL-RELATED"/>
    <property type="match status" value="1"/>
</dbReference>